<comment type="caution">
    <text evidence="1">The sequence shown here is derived from an EMBL/GenBank/DDBJ whole genome shotgun (WGS) entry which is preliminary data.</text>
</comment>
<protein>
    <submittedName>
        <fullName evidence="1">Ankyrin repeat family protein</fullName>
    </submittedName>
</protein>
<dbReference type="Proteomes" id="UP001164539">
    <property type="component" value="Chromosome 6"/>
</dbReference>
<keyword evidence="2" id="KW-1185">Reference proteome</keyword>
<evidence type="ECO:0000313" key="1">
    <source>
        <dbReference type="EMBL" id="KAJ4717520.1"/>
    </source>
</evidence>
<gene>
    <name evidence="1" type="ORF">OWV82_012384</name>
</gene>
<evidence type="ECO:0000313" key="2">
    <source>
        <dbReference type="Proteomes" id="UP001164539"/>
    </source>
</evidence>
<proteinExistence type="predicted"/>
<organism evidence="1 2">
    <name type="scientific">Melia azedarach</name>
    <name type="common">Chinaberry tree</name>
    <dbReference type="NCBI Taxonomy" id="155640"/>
    <lineage>
        <taxon>Eukaryota</taxon>
        <taxon>Viridiplantae</taxon>
        <taxon>Streptophyta</taxon>
        <taxon>Embryophyta</taxon>
        <taxon>Tracheophyta</taxon>
        <taxon>Spermatophyta</taxon>
        <taxon>Magnoliopsida</taxon>
        <taxon>eudicotyledons</taxon>
        <taxon>Gunneridae</taxon>
        <taxon>Pentapetalae</taxon>
        <taxon>rosids</taxon>
        <taxon>malvids</taxon>
        <taxon>Sapindales</taxon>
        <taxon>Meliaceae</taxon>
        <taxon>Melia</taxon>
    </lineage>
</organism>
<sequence>MPLRFGVTTSCICVCEHNQLEAMKFLLERSDDKELLNTKNDYGKTILHLAAAHKQIEAIKFLTRRTTLEVNALNANGIKALDILTQSKRDLKDSKIQELLQRAGVISAKDIQLSANELCIIKTNNLATHDDTQKQQDKGVETVHNKEDNWLEKKSNTLMVVASLIATMAFQACVTPPDTRWKGISSRVYTYDKFLLYQYYRFPVFSQHYTLAHQWLIH</sequence>
<name>A0ACC1Y1C7_MELAZ</name>
<reference evidence="1 2" key="1">
    <citation type="journal article" date="2023" name="Science">
        <title>Complex scaffold remodeling in plant triterpene biosynthesis.</title>
        <authorList>
            <person name="De La Pena R."/>
            <person name="Hodgson H."/>
            <person name="Liu J.C."/>
            <person name="Stephenson M.J."/>
            <person name="Martin A.C."/>
            <person name="Owen C."/>
            <person name="Harkess A."/>
            <person name="Leebens-Mack J."/>
            <person name="Jimenez L.E."/>
            <person name="Osbourn A."/>
            <person name="Sattely E.S."/>
        </authorList>
    </citation>
    <scope>NUCLEOTIDE SEQUENCE [LARGE SCALE GENOMIC DNA]</scope>
    <source>
        <strain evidence="2">cv. JPN11</strain>
        <tissue evidence="1">Leaf</tissue>
    </source>
</reference>
<dbReference type="EMBL" id="CM051399">
    <property type="protein sequence ID" value="KAJ4717520.1"/>
    <property type="molecule type" value="Genomic_DNA"/>
</dbReference>
<accession>A0ACC1Y1C7</accession>